<organism evidence="2 3">
    <name type="scientific">Solidesulfovibrio carbinolicus</name>
    <dbReference type="NCBI Taxonomy" id="296842"/>
    <lineage>
        <taxon>Bacteria</taxon>
        <taxon>Pseudomonadati</taxon>
        <taxon>Thermodesulfobacteriota</taxon>
        <taxon>Desulfovibrionia</taxon>
        <taxon>Desulfovibrionales</taxon>
        <taxon>Desulfovibrionaceae</taxon>
        <taxon>Solidesulfovibrio</taxon>
    </lineage>
</organism>
<protein>
    <submittedName>
        <fullName evidence="2">Antibiotic biosynthesis monooxygenase</fullName>
    </submittedName>
</protein>
<dbReference type="InterPro" id="IPR007138">
    <property type="entry name" value="ABM_dom"/>
</dbReference>
<accession>A0A4P6HK32</accession>
<gene>
    <name evidence="2" type="ORF">C3Y92_09800</name>
</gene>
<evidence type="ECO:0000313" key="2">
    <source>
        <dbReference type="EMBL" id="QAZ67501.1"/>
    </source>
</evidence>
<evidence type="ECO:0000313" key="3">
    <source>
        <dbReference type="Proteomes" id="UP000293296"/>
    </source>
</evidence>
<dbReference type="RefSeq" id="WP_129352156.1">
    <property type="nucleotide sequence ID" value="NZ_CP026538.1"/>
</dbReference>
<dbReference type="EMBL" id="CP026538">
    <property type="protein sequence ID" value="QAZ67501.1"/>
    <property type="molecule type" value="Genomic_DNA"/>
</dbReference>
<dbReference type="OrthoDB" id="9797060at2"/>
<dbReference type="AlphaFoldDB" id="A0A4P6HK32"/>
<dbReference type="GO" id="GO:0004497">
    <property type="term" value="F:monooxygenase activity"/>
    <property type="evidence" value="ECO:0007669"/>
    <property type="project" value="UniProtKB-KW"/>
</dbReference>
<reference evidence="2 3" key="1">
    <citation type="submission" date="2018-02" db="EMBL/GenBank/DDBJ databases">
        <title>Genome sequence of Desulfovibrio carbinolicus DSM 3852.</title>
        <authorList>
            <person name="Wilbanks E."/>
            <person name="Skennerton C.T."/>
            <person name="Orphan V.J."/>
        </authorList>
    </citation>
    <scope>NUCLEOTIDE SEQUENCE [LARGE SCALE GENOMIC DNA]</scope>
    <source>
        <strain evidence="2 3">DSM 3852</strain>
    </source>
</reference>
<name>A0A4P6HK32_9BACT</name>
<proteinExistence type="predicted"/>
<feature type="domain" description="ABM" evidence="1">
    <location>
        <begin position="1"/>
        <end position="93"/>
    </location>
</feature>
<keyword evidence="3" id="KW-1185">Reference proteome</keyword>
<dbReference type="SUPFAM" id="SSF54909">
    <property type="entry name" value="Dimeric alpha+beta barrel"/>
    <property type="match status" value="1"/>
</dbReference>
<dbReference type="KEGG" id="dcb:C3Y92_09800"/>
<dbReference type="PROSITE" id="PS51725">
    <property type="entry name" value="ABM"/>
    <property type="match status" value="1"/>
</dbReference>
<keyword evidence="2" id="KW-0503">Monooxygenase</keyword>
<dbReference type="InterPro" id="IPR011008">
    <property type="entry name" value="Dimeric_a/b-barrel"/>
</dbReference>
<keyword evidence="2" id="KW-0560">Oxidoreductase</keyword>
<sequence>MIAREWKCTLPRRHRDGFMAHLYATGVAETSALPGYRGYQILERELPGDVAEVTLVTYWEALEVIKAFAGEDIGVAVLYPGDEAYELVPETVVRHYEVVGAAWPGDKA</sequence>
<evidence type="ECO:0000259" key="1">
    <source>
        <dbReference type="PROSITE" id="PS51725"/>
    </source>
</evidence>
<dbReference type="Proteomes" id="UP000293296">
    <property type="component" value="Chromosome"/>
</dbReference>